<dbReference type="OrthoDB" id="9794987at2"/>
<dbReference type="EC" id="4.2.1.96" evidence="4"/>
<dbReference type="GO" id="GO:0006729">
    <property type="term" value="P:tetrahydrobiopterin biosynthetic process"/>
    <property type="evidence" value="ECO:0007669"/>
    <property type="project" value="InterPro"/>
</dbReference>
<protein>
    <recommendedName>
        <fullName evidence="4">Putative pterin-4-alpha-carbinolamine dehydratase</fullName>
        <shortName evidence="4">PHS</shortName>
        <ecNumber evidence="4">4.2.1.96</ecNumber>
    </recommendedName>
    <alternativeName>
        <fullName evidence="4">4-alpha-hydroxy-tetrahydropterin dehydratase</fullName>
    </alternativeName>
    <alternativeName>
        <fullName evidence="4">Pterin carbinolamine dehydratase</fullName>
        <shortName evidence="4">PCD</shortName>
    </alternativeName>
</protein>
<dbReference type="CDD" id="cd00914">
    <property type="entry name" value="PCD_DCoH_subfamily_b"/>
    <property type="match status" value="1"/>
</dbReference>
<evidence type="ECO:0000313" key="6">
    <source>
        <dbReference type="Proteomes" id="UP000242763"/>
    </source>
</evidence>
<dbReference type="GO" id="GO:0008124">
    <property type="term" value="F:4-alpha-hydroxytetrahydrobiopterin dehydratase activity"/>
    <property type="evidence" value="ECO:0007669"/>
    <property type="project" value="UniProtKB-UniRule"/>
</dbReference>
<keyword evidence="6" id="KW-1185">Reference proteome</keyword>
<proteinExistence type="inferred from homology"/>
<evidence type="ECO:0000313" key="5">
    <source>
        <dbReference type="EMBL" id="SFI51838.1"/>
    </source>
</evidence>
<evidence type="ECO:0000256" key="1">
    <source>
        <dbReference type="ARBA" id="ARBA00001554"/>
    </source>
</evidence>
<dbReference type="SUPFAM" id="SSF55248">
    <property type="entry name" value="PCD-like"/>
    <property type="match status" value="1"/>
</dbReference>
<dbReference type="NCBIfam" id="NF002017">
    <property type="entry name" value="PRK00823.1-2"/>
    <property type="match status" value="1"/>
</dbReference>
<gene>
    <name evidence="5" type="ORF">SAMN03080618_00667</name>
</gene>
<dbReference type="AlphaFoldDB" id="A0A1I3IV58"/>
<dbReference type="EMBL" id="FORF01000003">
    <property type="protein sequence ID" value="SFI51838.1"/>
    <property type="molecule type" value="Genomic_DNA"/>
</dbReference>
<accession>A0A1I3IV58</accession>
<dbReference type="Gene3D" id="3.30.1360.20">
    <property type="entry name" value="Transcriptional coactivator/pterin dehydratase"/>
    <property type="match status" value="1"/>
</dbReference>
<dbReference type="Proteomes" id="UP000242763">
    <property type="component" value="Unassembled WGS sequence"/>
</dbReference>
<dbReference type="InterPro" id="IPR001533">
    <property type="entry name" value="Pterin_deHydtase"/>
</dbReference>
<evidence type="ECO:0000256" key="4">
    <source>
        <dbReference type="HAMAP-Rule" id="MF_00434"/>
    </source>
</evidence>
<comment type="catalytic activity">
    <reaction evidence="1 4">
        <text>(4aS,6R)-4a-hydroxy-L-erythro-5,6,7,8-tetrahydrobiopterin = (6R)-L-erythro-6,7-dihydrobiopterin + H2O</text>
        <dbReference type="Rhea" id="RHEA:11920"/>
        <dbReference type="ChEBI" id="CHEBI:15377"/>
        <dbReference type="ChEBI" id="CHEBI:15642"/>
        <dbReference type="ChEBI" id="CHEBI:43120"/>
        <dbReference type="EC" id="4.2.1.96"/>
    </reaction>
</comment>
<dbReference type="RefSeq" id="WP_091518588.1">
    <property type="nucleotide sequence ID" value="NZ_FORF01000003.1"/>
</dbReference>
<reference evidence="6" key="1">
    <citation type="submission" date="2016-10" db="EMBL/GenBank/DDBJ databases">
        <authorList>
            <person name="Varghese N."/>
            <person name="Submissions S."/>
        </authorList>
    </citation>
    <scope>NUCLEOTIDE SEQUENCE [LARGE SCALE GENOMIC DNA]</scope>
    <source>
        <strain evidence="6">DSM 21857</strain>
    </source>
</reference>
<dbReference type="HAMAP" id="MF_00434">
    <property type="entry name" value="Pterin_4_alpha"/>
    <property type="match status" value="1"/>
</dbReference>
<keyword evidence="3 4" id="KW-0456">Lyase</keyword>
<evidence type="ECO:0000256" key="3">
    <source>
        <dbReference type="ARBA" id="ARBA00023239"/>
    </source>
</evidence>
<dbReference type="STRING" id="1121003.SAMN03080618_00667"/>
<sequence length="104" mass="11516">MARNTLDGPAITEALALLEGWALEHGATAIVKTYKFASFSEAFGFMTRAALAAETLDHHPEWFNSYNKVEVRLSTHSARGLTQLDFALAKAMDDIVDRRDSSRT</sequence>
<dbReference type="Pfam" id="PF01329">
    <property type="entry name" value="Pterin_4a"/>
    <property type="match status" value="1"/>
</dbReference>
<dbReference type="PANTHER" id="PTHR12599">
    <property type="entry name" value="PTERIN-4-ALPHA-CARBINOLAMINE DEHYDRATASE"/>
    <property type="match status" value="1"/>
</dbReference>
<dbReference type="NCBIfam" id="NF002018">
    <property type="entry name" value="PRK00823.1-3"/>
    <property type="match status" value="1"/>
</dbReference>
<dbReference type="PANTHER" id="PTHR12599:SF0">
    <property type="entry name" value="PTERIN-4-ALPHA-CARBINOLAMINE DEHYDRATASE"/>
    <property type="match status" value="1"/>
</dbReference>
<dbReference type="InterPro" id="IPR036428">
    <property type="entry name" value="PCD_sf"/>
</dbReference>
<comment type="similarity">
    <text evidence="2 4">Belongs to the pterin-4-alpha-carbinolamine dehydratase family.</text>
</comment>
<name>A0A1I3IV58_9HYPH</name>
<evidence type="ECO:0000256" key="2">
    <source>
        <dbReference type="ARBA" id="ARBA00006472"/>
    </source>
</evidence>
<organism evidence="5 6">
    <name type="scientific">Aquamicrobium aerolatum DSM 21857</name>
    <dbReference type="NCBI Taxonomy" id="1121003"/>
    <lineage>
        <taxon>Bacteria</taxon>
        <taxon>Pseudomonadati</taxon>
        <taxon>Pseudomonadota</taxon>
        <taxon>Alphaproteobacteria</taxon>
        <taxon>Hyphomicrobiales</taxon>
        <taxon>Phyllobacteriaceae</taxon>
        <taxon>Aerobium</taxon>
    </lineage>
</organism>